<evidence type="ECO:0000256" key="2">
    <source>
        <dbReference type="RuleBase" id="RU362080"/>
    </source>
</evidence>
<evidence type="ECO:0000313" key="3">
    <source>
        <dbReference type="EMBL" id="MBR7745915.1"/>
    </source>
</evidence>
<dbReference type="RefSeq" id="WP_212683271.1">
    <property type="nucleotide sequence ID" value="NZ_JAGSPM010000002.1"/>
</dbReference>
<protein>
    <recommendedName>
        <fullName evidence="2">Antitoxin</fullName>
    </recommendedName>
</protein>
<name>A0A941DCX1_9BURK</name>
<evidence type="ECO:0000256" key="1">
    <source>
        <dbReference type="ARBA" id="ARBA00009981"/>
    </source>
</evidence>
<reference evidence="3 4" key="1">
    <citation type="submission" date="2021-04" db="EMBL/GenBank/DDBJ databases">
        <title>novel species isolated from subtropical streams in China.</title>
        <authorList>
            <person name="Lu H."/>
        </authorList>
    </citation>
    <scope>NUCLEOTIDE SEQUENCE [LARGE SCALE GENOMIC DNA]</scope>
    <source>
        <strain evidence="3 4">BYS107W</strain>
    </source>
</reference>
<dbReference type="EMBL" id="JAGSPM010000002">
    <property type="protein sequence ID" value="MBR7745915.1"/>
    <property type="molecule type" value="Genomic_DNA"/>
</dbReference>
<gene>
    <name evidence="3" type="ORF">KDM92_04930</name>
</gene>
<dbReference type="SUPFAM" id="SSF143120">
    <property type="entry name" value="YefM-like"/>
    <property type="match status" value="1"/>
</dbReference>
<organism evidence="3 4">
    <name type="scientific">Undibacterium baiyunense</name>
    <dbReference type="NCBI Taxonomy" id="2828731"/>
    <lineage>
        <taxon>Bacteria</taxon>
        <taxon>Pseudomonadati</taxon>
        <taxon>Pseudomonadota</taxon>
        <taxon>Betaproteobacteria</taxon>
        <taxon>Burkholderiales</taxon>
        <taxon>Oxalobacteraceae</taxon>
        <taxon>Undibacterium</taxon>
    </lineage>
</organism>
<dbReference type="InterPro" id="IPR006442">
    <property type="entry name" value="Antitoxin_Phd/YefM"/>
</dbReference>
<evidence type="ECO:0000313" key="4">
    <source>
        <dbReference type="Proteomes" id="UP000680158"/>
    </source>
</evidence>
<comment type="similarity">
    <text evidence="1 2">Belongs to the phD/YefM antitoxin family.</text>
</comment>
<dbReference type="InterPro" id="IPR036165">
    <property type="entry name" value="YefM-like_sf"/>
</dbReference>
<proteinExistence type="inferred from homology"/>
<sequence length="90" mass="10293">MRFSERVKPISYFKDNAAKAIAEMTETHEPLIITQNGEATCAIQDFKSYEDTKNTMALLKILALGRKQIEEGQFKPAREVFAKIDKEILE</sequence>
<dbReference type="AlphaFoldDB" id="A0A941DCX1"/>
<keyword evidence="4" id="KW-1185">Reference proteome</keyword>
<dbReference type="Gene3D" id="3.40.1620.10">
    <property type="entry name" value="YefM-like domain"/>
    <property type="match status" value="1"/>
</dbReference>
<dbReference type="Proteomes" id="UP000680158">
    <property type="component" value="Unassembled WGS sequence"/>
</dbReference>
<comment type="caution">
    <text evidence="3">The sequence shown here is derived from an EMBL/GenBank/DDBJ whole genome shotgun (WGS) entry which is preliminary data.</text>
</comment>
<dbReference type="Pfam" id="PF02604">
    <property type="entry name" value="PhdYeFM_antitox"/>
    <property type="match status" value="1"/>
</dbReference>
<accession>A0A941DCX1</accession>
<comment type="function">
    <text evidence="2">Antitoxin component of a type II toxin-antitoxin (TA) system.</text>
</comment>